<proteinExistence type="predicted"/>
<dbReference type="PANTHER" id="PTHR33990:SF1">
    <property type="entry name" value="PROTEIN YJDN"/>
    <property type="match status" value="1"/>
</dbReference>
<dbReference type="Pfam" id="PF00903">
    <property type="entry name" value="Glyoxalase"/>
    <property type="match status" value="1"/>
</dbReference>
<dbReference type="InterPro" id="IPR029068">
    <property type="entry name" value="Glyas_Bleomycin-R_OHBP_Dase"/>
</dbReference>
<reference evidence="3" key="1">
    <citation type="journal article" date="2019" name="Int. J. Syst. Evol. Microbiol.">
        <title>The Global Catalogue of Microorganisms (GCM) 10K type strain sequencing project: providing services to taxonomists for standard genome sequencing and annotation.</title>
        <authorList>
            <consortium name="The Broad Institute Genomics Platform"/>
            <consortium name="The Broad Institute Genome Sequencing Center for Infectious Disease"/>
            <person name="Wu L."/>
            <person name="Ma J."/>
        </authorList>
    </citation>
    <scope>NUCLEOTIDE SEQUENCE [LARGE SCALE GENOMIC DNA]</scope>
    <source>
        <strain evidence="3">NBRC 104970</strain>
    </source>
</reference>
<feature type="domain" description="Glyoxalase/fosfomycin resistance/dioxygenase" evidence="1">
    <location>
        <begin position="12"/>
        <end position="124"/>
    </location>
</feature>
<evidence type="ECO:0000313" key="2">
    <source>
        <dbReference type="EMBL" id="GLS05059.1"/>
    </source>
</evidence>
<sequence length="143" mass="15593">MNLLLSPYITFKGNCAEAMRYYESALGGTLTLLTVAGSPAAEHLPHVDGNLIMHAHLELPGGNRLLASDWMEGCGAPYEGIKGISLALTYDNVDEATRRFNALADGGQITMPLQRTFWVEQFGMLVDRYSICWLVNGGAKNQS</sequence>
<dbReference type="RefSeq" id="WP_018749455.1">
    <property type="nucleotide sequence ID" value="NZ_BSOZ01000033.1"/>
</dbReference>
<dbReference type="CDD" id="cd06588">
    <property type="entry name" value="PhnB_like"/>
    <property type="match status" value="1"/>
</dbReference>
<keyword evidence="3" id="KW-1185">Reference proteome</keyword>
<gene>
    <name evidence="2" type="ORF">GCM10007860_22090</name>
</gene>
<protein>
    <submittedName>
        <fullName evidence="2">VOC family protein</fullName>
    </submittedName>
</protein>
<dbReference type="Proteomes" id="UP001156836">
    <property type="component" value="Unassembled WGS sequence"/>
</dbReference>
<dbReference type="EMBL" id="BSOZ01000033">
    <property type="protein sequence ID" value="GLS05059.1"/>
    <property type="molecule type" value="Genomic_DNA"/>
</dbReference>
<dbReference type="InterPro" id="IPR028973">
    <property type="entry name" value="PhnB-like"/>
</dbReference>
<evidence type="ECO:0000313" key="3">
    <source>
        <dbReference type="Proteomes" id="UP001156836"/>
    </source>
</evidence>
<dbReference type="Gene3D" id="3.10.180.10">
    <property type="entry name" value="2,3-Dihydroxybiphenyl 1,2-Dioxygenase, domain 1"/>
    <property type="match status" value="1"/>
</dbReference>
<organism evidence="2 3">
    <name type="scientific">Chitiniphilus shinanonensis</name>
    <dbReference type="NCBI Taxonomy" id="553088"/>
    <lineage>
        <taxon>Bacteria</taxon>
        <taxon>Pseudomonadati</taxon>
        <taxon>Pseudomonadota</taxon>
        <taxon>Betaproteobacteria</taxon>
        <taxon>Neisseriales</taxon>
        <taxon>Chitinibacteraceae</taxon>
        <taxon>Chitiniphilus</taxon>
    </lineage>
</organism>
<dbReference type="PANTHER" id="PTHR33990">
    <property type="entry name" value="PROTEIN YJDN-RELATED"/>
    <property type="match status" value="1"/>
</dbReference>
<dbReference type="InterPro" id="IPR004360">
    <property type="entry name" value="Glyas_Fos-R_dOase_dom"/>
</dbReference>
<dbReference type="SUPFAM" id="SSF54593">
    <property type="entry name" value="Glyoxalase/Bleomycin resistance protein/Dihydroxybiphenyl dioxygenase"/>
    <property type="match status" value="1"/>
</dbReference>
<comment type="caution">
    <text evidence="2">The sequence shown here is derived from an EMBL/GenBank/DDBJ whole genome shotgun (WGS) entry which is preliminary data.</text>
</comment>
<accession>A0ABQ6BUA8</accession>
<name>A0ABQ6BUA8_9NEIS</name>
<evidence type="ECO:0000259" key="1">
    <source>
        <dbReference type="Pfam" id="PF00903"/>
    </source>
</evidence>